<evidence type="ECO:0000256" key="5">
    <source>
        <dbReference type="ARBA" id="ARBA00023136"/>
    </source>
</evidence>
<keyword evidence="5 6" id="KW-0472">Membrane</keyword>
<dbReference type="EMBL" id="QEWV01000004">
    <property type="protein sequence ID" value="PWD92557.1"/>
    <property type="molecule type" value="Genomic_DNA"/>
</dbReference>
<evidence type="ECO:0000256" key="3">
    <source>
        <dbReference type="ARBA" id="ARBA00022692"/>
    </source>
</evidence>
<evidence type="ECO:0000313" key="11">
    <source>
        <dbReference type="Proteomes" id="UP000245217"/>
    </source>
</evidence>
<dbReference type="GO" id="GO:0005886">
    <property type="term" value="C:plasma membrane"/>
    <property type="evidence" value="ECO:0007669"/>
    <property type="project" value="UniProtKB-SubCell"/>
</dbReference>
<dbReference type="InterPro" id="IPR051449">
    <property type="entry name" value="ABC-2_transporter_component"/>
</dbReference>
<sequence>MQGTSMETRVTEAVVKEHYFSILYREMRLIFREKSLFFALFIYPLLVVIFYSALLSQGVIQKMPVSVVDMDRTVTSRSLIQDIAASPQVLVAARDSSLHDAKQRLLNQEVYGIVFIPTDFEKLLLANESPELTTFYNNQYMSIGSALQSGFSSALTSIITNYQAETMMNQGVARPIAAEQLSPIELEIHPVFNPTLNYNYTLTNGVVPTLLQILIMVTMVFTIVRDKYKLGGIAVPLAMANGSYFRYLFNKMIPYLLWFLAVHIVLDAVLILFFDMPIRGSLFILYLGTALFIIAAQLWAAVFALWLPEKVINYGAASSFSSPAFGFIGLFFPRIAMSWYAIAWGAVLPITWYVEVRLDQTIRGHELPYNLSPLLWLMVIALVTYIVVIIRLHLYKKGAKRV</sequence>
<keyword evidence="2" id="KW-1003">Cell membrane</keyword>
<accession>A0A2U2AR03</accession>
<evidence type="ECO:0000313" key="8">
    <source>
        <dbReference type="EMBL" id="PWD86293.1"/>
    </source>
</evidence>
<feature type="transmembrane region" description="Helical" evidence="6">
    <location>
        <begin position="205"/>
        <end position="223"/>
    </location>
</feature>
<evidence type="ECO:0000259" key="7">
    <source>
        <dbReference type="Pfam" id="PF12698"/>
    </source>
</evidence>
<protein>
    <submittedName>
        <fullName evidence="8">ABC transporter permease</fullName>
    </submittedName>
</protein>
<dbReference type="AlphaFoldDB" id="A0A2U2AR03"/>
<dbReference type="InterPro" id="IPR013525">
    <property type="entry name" value="ABC2_TM"/>
</dbReference>
<reference evidence="8" key="1">
    <citation type="journal article" date="2018" name="Genome Announc.">
        <title>Ignatzschineria cameli sp. nov., isolated from necrotic foot tissue of dromedaries (Camelus dromedarius) and associated maggots (Wohlfahrtia species) in Dubai.</title>
        <authorList>
            <person name="Tsang C.C."/>
            <person name="Tang J.Y."/>
            <person name="Fong J.Y."/>
            <person name="Kinne J."/>
            <person name="Lee H.H."/>
            <person name="Joseph M."/>
            <person name="Jose S."/>
            <person name="Schuster R.K."/>
            <person name="Tang Y."/>
            <person name="Sivakumar S."/>
            <person name="Chen J.H."/>
            <person name="Teng J.L."/>
            <person name="Lau S.K."/>
            <person name="Wernery U."/>
            <person name="Woo P.C."/>
        </authorList>
    </citation>
    <scope>NUCLEOTIDE SEQUENCE</scope>
    <source>
        <strain evidence="8">UAE-HKU57</strain>
        <strain evidence="9">UAE-HKU58</strain>
    </source>
</reference>
<gene>
    <name evidence="8" type="ORF">DC077_06020</name>
    <name evidence="9" type="ORF">DC078_05905</name>
</gene>
<dbReference type="Proteomes" id="UP000245059">
    <property type="component" value="Unassembled WGS sequence"/>
</dbReference>
<dbReference type="Proteomes" id="UP000245217">
    <property type="component" value="Unassembled WGS sequence"/>
</dbReference>
<reference evidence="10 11" key="2">
    <citation type="submission" date="2018-05" db="EMBL/GenBank/DDBJ databases">
        <title>Ignatzschineria dubaiensis sp. nov., isolated from necrotic foot tissues of dromedaries (Camelus dromedarius) and associated maggots in Dubai, United Arab Emirates.</title>
        <authorList>
            <person name="Tsang C.C."/>
            <person name="Tang J.Y.M."/>
            <person name="Fong J.Y.H."/>
            <person name="Kinne J."/>
            <person name="Lee H.H."/>
            <person name="Joseph M."/>
            <person name="Jose S."/>
            <person name="Schuster R.K."/>
            <person name="Tang Y."/>
            <person name="Sivakumar S."/>
            <person name="Chen J.H.K."/>
            <person name="Teng J.L.L."/>
            <person name="Lau S.K.P."/>
            <person name="Wernery U."/>
            <person name="Woo P.C.Y."/>
        </authorList>
    </citation>
    <scope>NUCLEOTIDE SEQUENCE [LARGE SCALE GENOMIC DNA]</scope>
    <source>
        <strain evidence="10">UAE-HKU57</strain>
        <strain evidence="11">UAE-HKU58</strain>
    </source>
</reference>
<comment type="subcellular location">
    <subcellularLocation>
        <location evidence="1">Cell membrane</location>
        <topology evidence="1">Multi-pass membrane protein</topology>
    </subcellularLocation>
</comment>
<name>A0A2U2AR03_9GAMM</name>
<feature type="transmembrane region" description="Helical" evidence="6">
    <location>
        <begin position="312"/>
        <end position="332"/>
    </location>
</feature>
<dbReference type="GO" id="GO:0140359">
    <property type="term" value="F:ABC-type transporter activity"/>
    <property type="evidence" value="ECO:0007669"/>
    <property type="project" value="InterPro"/>
</dbReference>
<proteinExistence type="predicted"/>
<dbReference type="EMBL" id="QEWW01000003">
    <property type="protein sequence ID" value="PWD86293.1"/>
    <property type="molecule type" value="Genomic_DNA"/>
</dbReference>
<organism evidence="8 10">
    <name type="scientific">Ignatzschineria cameli</name>
    <dbReference type="NCBI Taxonomy" id="2182793"/>
    <lineage>
        <taxon>Bacteria</taxon>
        <taxon>Pseudomonadati</taxon>
        <taxon>Pseudomonadota</taxon>
        <taxon>Gammaproteobacteria</taxon>
        <taxon>Cardiobacteriales</taxon>
        <taxon>Ignatzschineriaceae</taxon>
        <taxon>Ignatzschineria</taxon>
    </lineage>
</organism>
<feature type="domain" description="ABC-2 type transporter transmembrane" evidence="7">
    <location>
        <begin position="34"/>
        <end position="389"/>
    </location>
</feature>
<evidence type="ECO:0000256" key="4">
    <source>
        <dbReference type="ARBA" id="ARBA00022989"/>
    </source>
</evidence>
<evidence type="ECO:0000313" key="9">
    <source>
        <dbReference type="EMBL" id="PWD92557.1"/>
    </source>
</evidence>
<feature type="transmembrane region" description="Helical" evidence="6">
    <location>
        <begin position="35"/>
        <end position="54"/>
    </location>
</feature>
<evidence type="ECO:0000313" key="10">
    <source>
        <dbReference type="Proteomes" id="UP000245059"/>
    </source>
</evidence>
<dbReference type="Pfam" id="PF12698">
    <property type="entry name" value="ABC2_membrane_3"/>
    <property type="match status" value="1"/>
</dbReference>
<feature type="transmembrane region" description="Helical" evidence="6">
    <location>
        <begin position="374"/>
        <end position="394"/>
    </location>
</feature>
<evidence type="ECO:0000256" key="2">
    <source>
        <dbReference type="ARBA" id="ARBA00022475"/>
    </source>
</evidence>
<feature type="transmembrane region" description="Helical" evidence="6">
    <location>
        <begin position="255"/>
        <end position="274"/>
    </location>
</feature>
<dbReference type="PANTHER" id="PTHR30294">
    <property type="entry name" value="MEMBRANE COMPONENT OF ABC TRANSPORTER YHHJ-RELATED"/>
    <property type="match status" value="1"/>
</dbReference>
<evidence type="ECO:0000256" key="6">
    <source>
        <dbReference type="SAM" id="Phobius"/>
    </source>
</evidence>
<dbReference type="Gene3D" id="3.40.1710.10">
    <property type="entry name" value="abc type-2 transporter like domain"/>
    <property type="match status" value="1"/>
</dbReference>
<evidence type="ECO:0000256" key="1">
    <source>
        <dbReference type="ARBA" id="ARBA00004651"/>
    </source>
</evidence>
<keyword evidence="3 6" id="KW-0812">Transmembrane</keyword>
<dbReference type="PANTHER" id="PTHR30294:SF47">
    <property type="entry name" value="INNER MEMBRANE TRANSPORT PERMEASE YHHJ"/>
    <property type="match status" value="1"/>
</dbReference>
<feature type="transmembrane region" description="Helical" evidence="6">
    <location>
        <begin position="283"/>
        <end position="306"/>
    </location>
</feature>
<keyword evidence="4 6" id="KW-1133">Transmembrane helix</keyword>
<keyword evidence="11" id="KW-1185">Reference proteome</keyword>
<feature type="transmembrane region" description="Helical" evidence="6">
    <location>
        <begin position="337"/>
        <end position="354"/>
    </location>
</feature>
<comment type="caution">
    <text evidence="8">The sequence shown here is derived from an EMBL/GenBank/DDBJ whole genome shotgun (WGS) entry which is preliminary data.</text>
</comment>